<keyword evidence="9" id="KW-1185">Reference proteome</keyword>
<name>A0ABM1ZK79_AEDAL</name>
<feature type="region of interest" description="Disordered" evidence="6">
    <location>
        <begin position="192"/>
        <end position="216"/>
    </location>
</feature>
<dbReference type="SUPFAM" id="SSF57903">
    <property type="entry name" value="FYVE/PHD zinc finger"/>
    <property type="match status" value="1"/>
</dbReference>
<feature type="compositionally biased region" description="Polar residues" evidence="6">
    <location>
        <begin position="734"/>
        <end position="745"/>
    </location>
</feature>
<protein>
    <recommendedName>
        <fullName evidence="7">PHD-type domain-containing protein</fullName>
    </recommendedName>
</protein>
<reference evidence="9" key="1">
    <citation type="journal article" date="2015" name="Proc. Natl. Acad. Sci. U.S.A.">
        <title>Genome sequence of the Asian Tiger mosquito, Aedes albopictus, reveals insights into its biology, genetics, and evolution.</title>
        <authorList>
            <person name="Chen X.G."/>
            <person name="Jiang X."/>
            <person name="Gu J."/>
            <person name="Xu M."/>
            <person name="Wu Y."/>
            <person name="Deng Y."/>
            <person name="Zhang C."/>
            <person name="Bonizzoni M."/>
            <person name="Dermauw W."/>
            <person name="Vontas J."/>
            <person name="Armbruster P."/>
            <person name="Huang X."/>
            <person name="Yang Y."/>
            <person name="Zhang H."/>
            <person name="He W."/>
            <person name="Peng H."/>
            <person name="Liu Y."/>
            <person name="Wu K."/>
            <person name="Chen J."/>
            <person name="Lirakis M."/>
            <person name="Topalis P."/>
            <person name="Van Leeuwen T."/>
            <person name="Hall A.B."/>
            <person name="Jiang X."/>
            <person name="Thorpe C."/>
            <person name="Mueller R.L."/>
            <person name="Sun C."/>
            <person name="Waterhouse R.M."/>
            <person name="Yan G."/>
            <person name="Tu Z.J."/>
            <person name="Fang X."/>
            <person name="James A.A."/>
        </authorList>
    </citation>
    <scope>NUCLEOTIDE SEQUENCE [LARGE SCALE GENOMIC DNA]</scope>
    <source>
        <strain evidence="9">Foshan</strain>
    </source>
</reference>
<keyword evidence="2 4" id="KW-0863">Zinc-finger</keyword>
<feature type="coiled-coil region" evidence="5">
    <location>
        <begin position="80"/>
        <end position="136"/>
    </location>
</feature>
<dbReference type="PROSITE" id="PS01359">
    <property type="entry name" value="ZF_PHD_1"/>
    <property type="match status" value="1"/>
</dbReference>
<dbReference type="InterPro" id="IPR013083">
    <property type="entry name" value="Znf_RING/FYVE/PHD"/>
</dbReference>
<proteinExistence type="predicted"/>
<dbReference type="SMART" id="SM00249">
    <property type="entry name" value="PHD"/>
    <property type="match status" value="1"/>
</dbReference>
<evidence type="ECO:0000313" key="8">
    <source>
        <dbReference type="EnsemblMetazoa" id="AALFPA23_019285.P28363"/>
    </source>
</evidence>
<evidence type="ECO:0000256" key="2">
    <source>
        <dbReference type="ARBA" id="ARBA00022771"/>
    </source>
</evidence>
<feature type="region of interest" description="Disordered" evidence="6">
    <location>
        <begin position="720"/>
        <end position="747"/>
    </location>
</feature>
<accession>A0ABM1ZK79</accession>
<dbReference type="Pfam" id="PF00628">
    <property type="entry name" value="PHD"/>
    <property type="match status" value="1"/>
</dbReference>
<dbReference type="PANTHER" id="PTHR47331">
    <property type="entry name" value="PHD-TYPE DOMAIN-CONTAINING PROTEIN"/>
    <property type="match status" value="1"/>
</dbReference>
<evidence type="ECO:0000313" key="9">
    <source>
        <dbReference type="Proteomes" id="UP000069940"/>
    </source>
</evidence>
<dbReference type="InterPro" id="IPR011011">
    <property type="entry name" value="Znf_FYVE_PHD"/>
</dbReference>
<dbReference type="Pfam" id="PF03564">
    <property type="entry name" value="DUF1759"/>
    <property type="match status" value="1"/>
</dbReference>
<evidence type="ECO:0000256" key="3">
    <source>
        <dbReference type="ARBA" id="ARBA00022833"/>
    </source>
</evidence>
<keyword evidence="3" id="KW-0862">Zinc</keyword>
<evidence type="ECO:0000256" key="5">
    <source>
        <dbReference type="SAM" id="Coils"/>
    </source>
</evidence>
<evidence type="ECO:0000256" key="1">
    <source>
        <dbReference type="ARBA" id="ARBA00022723"/>
    </source>
</evidence>
<sequence length="759" mass="82980">MDLESHCMMCDRPDNADDLVQCDKCDGYVHFTCGDVSDSIADTNRSFTCQRCIEKLEAITVSSHQSSRRSSSATRSSMSAARLTLRLQQLESERQTRLQELEDAEKFQRLRRQIEADFEKQKLETLEAQLLAEEENRSVRSRVSSRIVRENTSKWIGTTRQSVGPEATLATVSVSNPVPDDDQTRDQGEFQLQASESGVKPDKSTQPTGVSTGIPSAEDRAVPHRVVVQPEDLQSHSSVQHNPAVFETTCNVVIQNENPSRPVSTVASKQLGATSSSQPRCAVAYADVGLEVTQTVPSTESGPAAASMTRCSSGASNIVDARALELSTAQKHVGNQVRNRISSPNVRLQTIVESVQTSTPKPRLVAGDPGHFESQLGSRSKLISHARSANQGFLQNVLPGQTAPVGDPPPESNASISVNFPGQVQFSKSNLSKTMATSGSQCIETKSSGCVQPSRNKQCVERSSYNSIPPSCSENHHPVIEKQTNASMQSISENQNTVSDHPHPVQRTSYRLPQRDQAVLRPPPGYERFMAKPTVAPQQLWATQDYQQPESRPSNTCGSQEGFSANLSALPLSSRVGNPFGSVNRRTGPTAEQLAARQVIPKELPIFSGDPQDWPLFFSSFNNSTEACGFNDAENLARLQKCLRGHALESVRSRLLIPESVPYVMSMLERLFGRPEVIIHSLLKRMREIPSPKSDDLKSLIKFGMGVGNLVEHMILADQRQHKQPDAAAGNGGQTSPRPKTTMGVSQAELPNCRLVSIQ</sequence>
<dbReference type="Proteomes" id="UP000069940">
    <property type="component" value="Unassembled WGS sequence"/>
</dbReference>
<keyword evidence="5" id="KW-0175">Coiled coil</keyword>
<feature type="compositionally biased region" description="Polar residues" evidence="6">
    <location>
        <begin position="204"/>
        <end position="214"/>
    </location>
</feature>
<feature type="domain" description="PHD-type" evidence="7">
    <location>
        <begin position="4"/>
        <end position="55"/>
    </location>
</feature>
<organism evidence="8 9">
    <name type="scientific">Aedes albopictus</name>
    <name type="common">Asian tiger mosquito</name>
    <name type="synonym">Stegomyia albopicta</name>
    <dbReference type="NCBI Taxonomy" id="7160"/>
    <lineage>
        <taxon>Eukaryota</taxon>
        <taxon>Metazoa</taxon>
        <taxon>Ecdysozoa</taxon>
        <taxon>Arthropoda</taxon>
        <taxon>Hexapoda</taxon>
        <taxon>Insecta</taxon>
        <taxon>Pterygota</taxon>
        <taxon>Neoptera</taxon>
        <taxon>Endopterygota</taxon>
        <taxon>Diptera</taxon>
        <taxon>Nematocera</taxon>
        <taxon>Culicoidea</taxon>
        <taxon>Culicidae</taxon>
        <taxon>Culicinae</taxon>
        <taxon>Aedini</taxon>
        <taxon>Aedes</taxon>
        <taxon>Stegomyia</taxon>
    </lineage>
</organism>
<evidence type="ECO:0000256" key="6">
    <source>
        <dbReference type="SAM" id="MobiDB-lite"/>
    </source>
</evidence>
<keyword evidence="1" id="KW-0479">Metal-binding</keyword>
<dbReference type="GeneID" id="134291787"/>
<dbReference type="RefSeq" id="XP_062715984.1">
    <property type="nucleotide sequence ID" value="XM_062860000.1"/>
</dbReference>
<evidence type="ECO:0000259" key="7">
    <source>
        <dbReference type="PROSITE" id="PS50016"/>
    </source>
</evidence>
<dbReference type="InterPro" id="IPR019787">
    <property type="entry name" value="Znf_PHD-finger"/>
</dbReference>
<dbReference type="InterPro" id="IPR005312">
    <property type="entry name" value="DUF1759"/>
</dbReference>
<dbReference type="PROSITE" id="PS50016">
    <property type="entry name" value="ZF_PHD_2"/>
    <property type="match status" value="1"/>
</dbReference>
<dbReference type="CDD" id="cd15489">
    <property type="entry name" value="PHD_SF"/>
    <property type="match status" value="1"/>
</dbReference>
<dbReference type="InterPro" id="IPR001965">
    <property type="entry name" value="Znf_PHD"/>
</dbReference>
<dbReference type="EnsemblMetazoa" id="AALFPA23_019285.R28363">
    <property type="protein sequence ID" value="AALFPA23_019285.P28363"/>
    <property type="gene ID" value="AALFPA23_019285"/>
</dbReference>
<dbReference type="Gene3D" id="3.30.40.10">
    <property type="entry name" value="Zinc/RING finger domain, C3HC4 (zinc finger)"/>
    <property type="match status" value="1"/>
</dbReference>
<dbReference type="InterPro" id="IPR019786">
    <property type="entry name" value="Zinc_finger_PHD-type_CS"/>
</dbReference>
<reference evidence="8" key="2">
    <citation type="submission" date="2025-05" db="UniProtKB">
        <authorList>
            <consortium name="EnsemblMetazoa"/>
        </authorList>
    </citation>
    <scope>IDENTIFICATION</scope>
    <source>
        <strain evidence="8">Foshan</strain>
    </source>
</reference>
<evidence type="ECO:0000256" key="4">
    <source>
        <dbReference type="PROSITE-ProRule" id="PRU00146"/>
    </source>
</evidence>